<proteinExistence type="predicted"/>
<name>A0A833SN21_PHYIN</name>
<reference evidence="1" key="1">
    <citation type="submission" date="2020-04" db="EMBL/GenBank/DDBJ databases">
        <title>Hybrid Assembly of Korean Phytophthora infestans isolates.</title>
        <authorList>
            <person name="Prokchorchik M."/>
            <person name="Lee Y."/>
            <person name="Seo J."/>
            <person name="Cho J.-H."/>
            <person name="Park Y.-E."/>
            <person name="Jang D.-C."/>
            <person name="Im J.-S."/>
            <person name="Choi J.-G."/>
            <person name="Park H.-J."/>
            <person name="Lee G.-B."/>
            <person name="Lee Y.-G."/>
            <person name="Hong S.-Y."/>
            <person name="Cho K."/>
            <person name="Sohn K.H."/>
        </authorList>
    </citation>
    <scope>NUCLEOTIDE SEQUENCE</scope>
    <source>
        <strain evidence="1">KR_1_A1</strain>
    </source>
</reference>
<organism evidence="1 2">
    <name type="scientific">Phytophthora infestans</name>
    <name type="common">Potato late blight agent</name>
    <name type="synonym">Botrytis infestans</name>
    <dbReference type="NCBI Taxonomy" id="4787"/>
    <lineage>
        <taxon>Eukaryota</taxon>
        <taxon>Sar</taxon>
        <taxon>Stramenopiles</taxon>
        <taxon>Oomycota</taxon>
        <taxon>Peronosporomycetes</taxon>
        <taxon>Peronosporales</taxon>
        <taxon>Peronosporaceae</taxon>
        <taxon>Phytophthora</taxon>
    </lineage>
</organism>
<dbReference type="EMBL" id="WSZM01000420">
    <property type="protein sequence ID" value="KAF4033493.1"/>
    <property type="molecule type" value="Genomic_DNA"/>
</dbReference>
<evidence type="ECO:0000313" key="1">
    <source>
        <dbReference type="EMBL" id="KAF4033493.1"/>
    </source>
</evidence>
<comment type="caution">
    <text evidence="1">The sequence shown here is derived from an EMBL/GenBank/DDBJ whole genome shotgun (WGS) entry which is preliminary data.</text>
</comment>
<evidence type="ECO:0000313" key="2">
    <source>
        <dbReference type="Proteomes" id="UP000602510"/>
    </source>
</evidence>
<accession>A0A833SN21</accession>
<dbReference type="AlphaFoldDB" id="A0A833SN21"/>
<protein>
    <submittedName>
        <fullName evidence="1">Uncharacterized protein</fullName>
    </submittedName>
</protein>
<keyword evidence="2" id="KW-1185">Reference proteome</keyword>
<dbReference type="Proteomes" id="UP000602510">
    <property type="component" value="Unassembled WGS sequence"/>
</dbReference>
<sequence>MNFALNVTASTAHSDARYFDGSWLAVGENLRTQRWKNVVNIDRMLRSHRPHEVLTHVEQNSNWCAKTFTLALKVERIIFEAAASRESYLNENTLRARVTLVSRRLVDLRKRKNMIKFGIRLPRQFMVDKRQRH</sequence>
<gene>
    <name evidence="1" type="ORF">GN244_ATG14569</name>
</gene>